<dbReference type="PANTHER" id="PTHR38011:SF11">
    <property type="entry name" value="2,5-DIAMINO-6-RIBOSYLAMINO-4(3H)-PYRIMIDINONE 5'-PHOSPHATE REDUCTASE"/>
    <property type="match status" value="1"/>
</dbReference>
<dbReference type="EMBL" id="NIRS01000001">
    <property type="protein sequence ID" value="PPK39984.1"/>
    <property type="molecule type" value="Genomic_DNA"/>
</dbReference>
<comment type="caution">
    <text evidence="2">The sequence shown here is derived from an EMBL/GenBank/DDBJ whole genome shotgun (WGS) entry which is preliminary data.</text>
</comment>
<sequence length="182" mass="19773">MSTLVYYVAATLDGYIATQQHKLDWLENFALGDDATAYDDFYQTVGAVIMGSQTYDWIMSKAPDDWPYQDVPAFVMSNRNLSVPANLDITFVRGNAEAIAARARQAAKGKNVWLVGGGKTAACFADAGELQQLFITTIPIFLGSGVPVLPVDRALQVVPRKQRTLQSGAMECVLDLPIVPVA</sequence>
<protein>
    <submittedName>
        <fullName evidence="2">Dihydrofolate reductase</fullName>
    </submittedName>
</protein>
<name>A0A2S6FR74_9PSED</name>
<dbReference type="Proteomes" id="UP000238541">
    <property type="component" value="Unassembled WGS sequence"/>
</dbReference>
<reference evidence="3" key="1">
    <citation type="submission" date="2017-06" db="EMBL/GenBank/DDBJ databases">
        <authorList>
            <person name="Furmanczyk E.M."/>
        </authorList>
    </citation>
    <scope>NUCLEOTIDE SEQUENCE [LARGE SCALE GENOMIC DNA]</scope>
    <source>
        <strain evidence="3">AP3_16</strain>
    </source>
</reference>
<evidence type="ECO:0000259" key="1">
    <source>
        <dbReference type="Pfam" id="PF01872"/>
    </source>
</evidence>
<accession>A0A2S6FR74</accession>
<dbReference type="Pfam" id="PF01872">
    <property type="entry name" value="RibD_C"/>
    <property type="match status" value="1"/>
</dbReference>
<evidence type="ECO:0000313" key="3">
    <source>
        <dbReference type="Proteomes" id="UP000238541"/>
    </source>
</evidence>
<dbReference type="GO" id="GO:0008703">
    <property type="term" value="F:5-amino-6-(5-phosphoribosylamino)uracil reductase activity"/>
    <property type="evidence" value="ECO:0007669"/>
    <property type="project" value="InterPro"/>
</dbReference>
<feature type="domain" description="Bacterial bifunctional deaminase-reductase C-terminal" evidence="1">
    <location>
        <begin position="4"/>
        <end position="155"/>
    </location>
</feature>
<dbReference type="GO" id="GO:0009231">
    <property type="term" value="P:riboflavin biosynthetic process"/>
    <property type="evidence" value="ECO:0007669"/>
    <property type="project" value="InterPro"/>
</dbReference>
<dbReference type="InterPro" id="IPR002734">
    <property type="entry name" value="RibDG_C"/>
</dbReference>
<keyword evidence="3" id="KW-1185">Reference proteome</keyword>
<dbReference type="SUPFAM" id="SSF53597">
    <property type="entry name" value="Dihydrofolate reductase-like"/>
    <property type="match status" value="1"/>
</dbReference>
<evidence type="ECO:0000313" key="2">
    <source>
        <dbReference type="EMBL" id="PPK39984.1"/>
    </source>
</evidence>
<organism evidence="2 3">
    <name type="scientific">Pseudomonas laurylsulfatiphila</name>
    <dbReference type="NCBI Taxonomy" id="2011015"/>
    <lineage>
        <taxon>Bacteria</taxon>
        <taxon>Pseudomonadati</taxon>
        <taxon>Pseudomonadota</taxon>
        <taxon>Gammaproteobacteria</taxon>
        <taxon>Pseudomonadales</taxon>
        <taxon>Pseudomonadaceae</taxon>
        <taxon>Pseudomonas</taxon>
    </lineage>
</organism>
<dbReference type="InterPro" id="IPR024072">
    <property type="entry name" value="DHFR-like_dom_sf"/>
</dbReference>
<dbReference type="AlphaFoldDB" id="A0A2S6FR74"/>
<dbReference type="InterPro" id="IPR050765">
    <property type="entry name" value="Riboflavin_Biosynth_HTPR"/>
</dbReference>
<dbReference type="RefSeq" id="WP_104447247.1">
    <property type="nucleotide sequence ID" value="NZ_JBLZZR010000040.1"/>
</dbReference>
<proteinExistence type="predicted"/>
<gene>
    <name evidence="2" type="ORF">CD175_00650</name>
</gene>
<dbReference type="Gene3D" id="3.40.430.10">
    <property type="entry name" value="Dihydrofolate Reductase, subunit A"/>
    <property type="match status" value="1"/>
</dbReference>
<dbReference type="PANTHER" id="PTHR38011">
    <property type="entry name" value="DIHYDROFOLATE REDUCTASE FAMILY PROTEIN (AFU_ORTHOLOGUE AFUA_8G06820)"/>
    <property type="match status" value="1"/>
</dbReference>